<sequence length="304" mass="33094">MSYVLIPRLRINHANAFVGRYAISPAQVMAITLFAHNLARHVLPTGFDYSAVGVAIIHHDAQMLGEAPYAMNKKSAAFHPQQRRGAALIDNNDYAQGSKSALSLQPVATCHLTVSLVVHLPGAFSELKLARFLQRARIAGGLVIGHGELQIEAEWQSLKLPQGYWIIDRSDLLEGNPLDALIAALGRQAREPVAEEPADAETEETAKIEPALPTSWLAPAVLAYAAATDFACRTGVRMALGLDGAPDEIPLHAWGEAMLGLVQYVSQRHWASLPDVAPLPFWYPTWLRDDVFAVRMSAPPIASF</sequence>
<dbReference type="AlphaFoldDB" id="A0A0N0XLC9"/>
<dbReference type="RefSeq" id="WP_053937468.1">
    <property type="nucleotide sequence ID" value="NZ_LAQT01000007.1"/>
</dbReference>
<gene>
    <name evidence="1" type="ORF">WG78_09005</name>
</gene>
<reference evidence="1 2" key="1">
    <citation type="submission" date="2015-07" db="EMBL/GenBank/DDBJ databases">
        <title>Draft genome sequence of the Amantichitinum ursilacus IGB-41, a new chitin-degrading bacterium.</title>
        <authorList>
            <person name="Kirstahler P."/>
            <person name="Guenther M."/>
            <person name="Grumaz C."/>
            <person name="Rupp S."/>
            <person name="Zibek S."/>
            <person name="Sohn K."/>
        </authorList>
    </citation>
    <scope>NUCLEOTIDE SEQUENCE [LARGE SCALE GENOMIC DNA]</scope>
    <source>
        <strain evidence="1 2">IGB-41</strain>
    </source>
</reference>
<evidence type="ECO:0000313" key="2">
    <source>
        <dbReference type="Proteomes" id="UP000037939"/>
    </source>
</evidence>
<dbReference type="EMBL" id="LAQT01000007">
    <property type="protein sequence ID" value="KPC53217.1"/>
    <property type="molecule type" value="Genomic_DNA"/>
</dbReference>
<dbReference type="InterPro" id="IPR013398">
    <property type="entry name" value="CRISPR-assoc_prot_Csy2"/>
</dbReference>
<accession>A0A0N0XLC9</accession>
<dbReference type="Proteomes" id="UP000037939">
    <property type="component" value="Unassembled WGS sequence"/>
</dbReference>
<dbReference type="OrthoDB" id="1550641at2"/>
<comment type="caution">
    <text evidence="1">The sequence shown here is derived from an EMBL/GenBank/DDBJ whole genome shotgun (WGS) entry which is preliminary data.</text>
</comment>
<dbReference type="STRING" id="857265.WG78_09005"/>
<organism evidence="1 2">
    <name type="scientific">Amantichitinum ursilacus</name>
    <dbReference type="NCBI Taxonomy" id="857265"/>
    <lineage>
        <taxon>Bacteria</taxon>
        <taxon>Pseudomonadati</taxon>
        <taxon>Pseudomonadota</taxon>
        <taxon>Betaproteobacteria</taxon>
        <taxon>Neisseriales</taxon>
        <taxon>Chitinibacteraceae</taxon>
        <taxon>Amantichitinum</taxon>
    </lineage>
</organism>
<evidence type="ECO:0000313" key="1">
    <source>
        <dbReference type="EMBL" id="KPC53217.1"/>
    </source>
</evidence>
<dbReference type="Pfam" id="PF09614">
    <property type="entry name" value="Cas_Csy2"/>
    <property type="match status" value="1"/>
</dbReference>
<name>A0A0N0XLC9_9NEIS</name>
<proteinExistence type="predicted"/>
<protein>
    <submittedName>
        <fullName evidence="1">CRISPR-associated protein</fullName>
    </submittedName>
</protein>
<keyword evidence="2" id="KW-1185">Reference proteome</keyword>